<dbReference type="AlphaFoldDB" id="A0A1S8KPV0"/>
<feature type="domain" description="CoA carboxyltransferase C-terminal" evidence="11">
    <location>
        <begin position="1"/>
        <end position="236"/>
    </location>
</feature>
<keyword evidence="8" id="KW-0443">Lipid metabolism</keyword>
<dbReference type="GO" id="GO:0009317">
    <property type="term" value="C:acetyl-CoA carboxylase complex"/>
    <property type="evidence" value="ECO:0007669"/>
    <property type="project" value="InterPro"/>
</dbReference>
<evidence type="ECO:0000313" key="12">
    <source>
        <dbReference type="EMBL" id="OOL81764.1"/>
    </source>
</evidence>
<accession>A0A1S8KPV0</accession>
<dbReference type="SUPFAM" id="SSF52096">
    <property type="entry name" value="ClpP/crotonase"/>
    <property type="match status" value="1"/>
</dbReference>
<dbReference type="GO" id="GO:0016743">
    <property type="term" value="F:carboxyl- or carbamoyltransferase activity"/>
    <property type="evidence" value="ECO:0007669"/>
    <property type="project" value="InterPro"/>
</dbReference>
<sequence length="264" mass="28934">MVLMKAYDIVKTARDINRISTRDVIQALCQEEFIEQFGDRLSGNDGAIIGGVGLANNTPLTIIGIEKGRTVEENIQCNFGSASPSGYRKASRLLKQANKFNRPVLTLINTPGAYAAPESEEAGIGEAIARNLLIMSELTVPTLAIILGEGGSGGAIALALADEVWMMELSVYAILSPEGFASILWKDAKRAPEAAELMKLTSKDLSELAIVDRVIKEVDNNGHSIDKTTILSQLTRQINEKVTQLVEQPVHERLKKRQERFRKF</sequence>
<evidence type="ECO:0000256" key="1">
    <source>
        <dbReference type="ARBA" id="ARBA00004956"/>
    </source>
</evidence>
<dbReference type="Gene3D" id="3.90.226.10">
    <property type="entry name" value="2-enoyl-CoA Hydratase, Chain A, domain 1"/>
    <property type="match status" value="1"/>
</dbReference>
<keyword evidence="4 12" id="KW-0808">Transferase</keyword>
<evidence type="ECO:0000256" key="9">
    <source>
        <dbReference type="ARBA" id="ARBA00023160"/>
    </source>
</evidence>
<evidence type="ECO:0000256" key="3">
    <source>
        <dbReference type="ARBA" id="ARBA00022516"/>
    </source>
</evidence>
<evidence type="ECO:0000256" key="6">
    <source>
        <dbReference type="ARBA" id="ARBA00022832"/>
    </source>
</evidence>
<dbReference type="InterPro" id="IPR001095">
    <property type="entry name" value="Acetyl_CoA_COase_a_su"/>
</dbReference>
<dbReference type="NCBIfam" id="NF041504">
    <property type="entry name" value="AccA_sub"/>
    <property type="match status" value="1"/>
</dbReference>
<protein>
    <recommendedName>
        <fullName evidence="2">acetyl-CoA carboxytransferase</fullName>
        <ecNumber evidence="2">2.1.3.15</ecNumber>
    </recommendedName>
</protein>
<dbReference type="InterPro" id="IPR029045">
    <property type="entry name" value="ClpP/crotonase-like_dom_sf"/>
</dbReference>
<keyword evidence="3" id="KW-0444">Lipid biosynthesis</keyword>
<dbReference type="GO" id="GO:2001295">
    <property type="term" value="P:malonyl-CoA biosynthetic process"/>
    <property type="evidence" value="ECO:0007669"/>
    <property type="project" value="UniProtKB-UniPathway"/>
</dbReference>
<evidence type="ECO:0000259" key="11">
    <source>
        <dbReference type="PROSITE" id="PS50989"/>
    </source>
</evidence>
<organism evidence="12 13">
    <name type="scientific">Dolosigranulum pigrum</name>
    <dbReference type="NCBI Taxonomy" id="29394"/>
    <lineage>
        <taxon>Bacteria</taxon>
        <taxon>Bacillati</taxon>
        <taxon>Bacillota</taxon>
        <taxon>Bacilli</taxon>
        <taxon>Lactobacillales</taxon>
        <taxon>Carnobacteriaceae</taxon>
        <taxon>Dolosigranulum</taxon>
    </lineage>
</organism>
<dbReference type="UniPathway" id="UPA00655">
    <property type="reaction ID" value="UER00711"/>
</dbReference>
<dbReference type="PANTHER" id="PTHR42853">
    <property type="entry name" value="ACETYL-COENZYME A CARBOXYLASE CARBOXYL TRANSFERASE SUBUNIT ALPHA"/>
    <property type="match status" value="1"/>
</dbReference>
<reference evidence="12 13" key="1">
    <citation type="submission" date="2017-01" db="EMBL/GenBank/DDBJ databases">
        <title>Complete Genome Sequence of Dolosigranulum pigrum isolated from a Patient with interstitial lung disease.</title>
        <authorList>
            <person name="Mukhopadhyay R."/>
            <person name="Joaquin J."/>
            <person name="Hogue R."/>
            <person name="Fitzgerald S."/>
            <person name="Jospin G."/>
            <person name="Eisen J.A."/>
            <person name="Chaturvedi V."/>
        </authorList>
    </citation>
    <scope>NUCLEOTIDE SEQUENCE [LARGE SCALE GENOMIC DNA]</scope>
    <source>
        <strain evidence="12 13">15S00348</strain>
    </source>
</reference>
<evidence type="ECO:0000256" key="10">
    <source>
        <dbReference type="ARBA" id="ARBA00049152"/>
    </source>
</evidence>
<comment type="pathway">
    <text evidence="1">Lipid metabolism; malonyl-CoA biosynthesis; malonyl-CoA from acetyl-CoA: step 1/1.</text>
</comment>
<keyword evidence="9" id="KW-0275">Fatty acid biosynthesis</keyword>
<proteinExistence type="predicted"/>
<comment type="catalytic activity">
    <reaction evidence="10">
        <text>N(6)-carboxybiotinyl-L-lysyl-[protein] + acetyl-CoA = N(6)-biotinyl-L-lysyl-[protein] + malonyl-CoA</text>
        <dbReference type="Rhea" id="RHEA:54728"/>
        <dbReference type="Rhea" id="RHEA-COMP:10505"/>
        <dbReference type="Rhea" id="RHEA-COMP:10506"/>
        <dbReference type="ChEBI" id="CHEBI:57288"/>
        <dbReference type="ChEBI" id="CHEBI:57384"/>
        <dbReference type="ChEBI" id="CHEBI:83144"/>
        <dbReference type="ChEBI" id="CHEBI:83145"/>
        <dbReference type="EC" id="2.1.3.15"/>
    </reaction>
</comment>
<name>A0A1S8KPV0_9LACT</name>
<dbReference type="GO" id="GO:0005524">
    <property type="term" value="F:ATP binding"/>
    <property type="evidence" value="ECO:0007669"/>
    <property type="project" value="UniProtKB-KW"/>
</dbReference>
<keyword evidence="7" id="KW-0067">ATP-binding</keyword>
<dbReference type="PRINTS" id="PR01069">
    <property type="entry name" value="ACCCTRFRASEA"/>
</dbReference>
<evidence type="ECO:0000256" key="7">
    <source>
        <dbReference type="ARBA" id="ARBA00022840"/>
    </source>
</evidence>
<comment type="caution">
    <text evidence="12">The sequence shown here is derived from an EMBL/GenBank/DDBJ whole genome shotgun (WGS) entry which is preliminary data.</text>
</comment>
<evidence type="ECO:0000256" key="5">
    <source>
        <dbReference type="ARBA" id="ARBA00022741"/>
    </source>
</evidence>
<dbReference type="EMBL" id="MUYF01000003">
    <property type="protein sequence ID" value="OOL81764.1"/>
    <property type="molecule type" value="Genomic_DNA"/>
</dbReference>
<evidence type="ECO:0000256" key="8">
    <source>
        <dbReference type="ARBA" id="ARBA00023098"/>
    </source>
</evidence>
<dbReference type="InterPro" id="IPR011763">
    <property type="entry name" value="COA_CT_C"/>
</dbReference>
<keyword evidence="5" id="KW-0547">Nucleotide-binding</keyword>
<dbReference type="EC" id="2.1.3.15" evidence="2"/>
<evidence type="ECO:0000256" key="4">
    <source>
        <dbReference type="ARBA" id="ARBA00022679"/>
    </source>
</evidence>
<evidence type="ECO:0000256" key="2">
    <source>
        <dbReference type="ARBA" id="ARBA00011883"/>
    </source>
</evidence>
<gene>
    <name evidence="12" type="ORF">BWX42_08710</name>
</gene>
<dbReference type="Pfam" id="PF03255">
    <property type="entry name" value="ACCA"/>
    <property type="match status" value="1"/>
</dbReference>
<dbReference type="GO" id="GO:0003989">
    <property type="term" value="F:acetyl-CoA carboxylase activity"/>
    <property type="evidence" value="ECO:0007669"/>
    <property type="project" value="InterPro"/>
</dbReference>
<dbReference type="PANTHER" id="PTHR42853:SF3">
    <property type="entry name" value="ACETYL-COENZYME A CARBOXYLASE CARBOXYL TRANSFERASE SUBUNIT ALPHA, CHLOROPLASTIC"/>
    <property type="match status" value="1"/>
</dbReference>
<keyword evidence="6" id="KW-0276">Fatty acid metabolism</keyword>
<dbReference type="PROSITE" id="PS50989">
    <property type="entry name" value="COA_CT_CTER"/>
    <property type="match status" value="1"/>
</dbReference>
<dbReference type="Proteomes" id="UP000190409">
    <property type="component" value="Unassembled WGS sequence"/>
</dbReference>
<evidence type="ECO:0000313" key="13">
    <source>
        <dbReference type="Proteomes" id="UP000190409"/>
    </source>
</evidence>
<dbReference type="GO" id="GO:0006633">
    <property type="term" value="P:fatty acid biosynthetic process"/>
    <property type="evidence" value="ECO:0007669"/>
    <property type="project" value="UniProtKB-KW"/>
</dbReference>